<dbReference type="Gene3D" id="3.40.50.1980">
    <property type="entry name" value="Nitrogenase molybdenum iron protein domain"/>
    <property type="match status" value="2"/>
</dbReference>
<comment type="similarity">
    <text evidence="5">Belongs to the bacterial solute-binding protein 9 family.</text>
</comment>
<dbReference type="EMBL" id="JQAZ01000008">
    <property type="protein sequence ID" value="KRN30177.1"/>
    <property type="molecule type" value="Genomic_DNA"/>
</dbReference>
<dbReference type="Proteomes" id="UP000051645">
    <property type="component" value="Unassembled WGS sequence"/>
</dbReference>
<evidence type="ECO:0000256" key="1">
    <source>
        <dbReference type="ARBA" id="ARBA00004196"/>
    </source>
</evidence>
<evidence type="ECO:0000256" key="4">
    <source>
        <dbReference type="ARBA" id="ARBA00022729"/>
    </source>
</evidence>
<proteinExistence type="inferred from homology"/>
<gene>
    <name evidence="6" type="ORF">IV38_GL002005</name>
    <name evidence="7" type="ORF">IV40_GL002023</name>
</gene>
<evidence type="ECO:0000313" key="6">
    <source>
        <dbReference type="EMBL" id="KRN27550.1"/>
    </source>
</evidence>
<accession>A0A0R2FH21</accession>
<evidence type="ECO:0000256" key="5">
    <source>
        <dbReference type="RuleBase" id="RU003512"/>
    </source>
</evidence>
<dbReference type="OrthoDB" id="9810636at2"/>
<dbReference type="InterPro" id="IPR006128">
    <property type="entry name" value="Lipoprotein_PsaA-like"/>
</dbReference>
<dbReference type="Pfam" id="PF01297">
    <property type="entry name" value="ZnuA"/>
    <property type="match status" value="1"/>
</dbReference>
<dbReference type="SUPFAM" id="SSF53807">
    <property type="entry name" value="Helical backbone' metal receptor"/>
    <property type="match status" value="1"/>
</dbReference>
<dbReference type="STRING" id="81857.IV38_GL002005"/>
<evidence type="ECO:0000256" key="2">
    <source>
        <dbReference type="ARBA" id="ARBA00022448"/>
    </source>
</evidence>
<keyword evidence="2 5" id="KW-0813">Transport</keyword>
<dbReference type="EMBL" id="JQAT01000007">
    <property type="protein sequence ID" value="KRN27550.1"/>
    <property type="molecule type" value="Genomic_DNA"/>
</dbReference>
<dbReference type="PRINTS" id="PR00690">
    <property type="entry name" value="ADHESNFAMILY"/>
</dbReference>
<dbReference type="PROSITE" id="PS51257">
    <property type="entry name" value="PROKAR_LIPOPROTEIN"/>
    <property type="match status" value="1"/>
</dbReference>
<dbReference type="AlphaFoldDB" id="A0A0R2FH21"/>
<name>A0A0R2FH21_9LACO</name>
<comment type="subcellular location">
    <subcellularLocation>
        <location evidence="1">Cell envelope</location>
    </subcellularLocation>
</comment>
<evidence type="ECO:0000313" key="9">
    <source>
        <dbReference type="Proteomes" id="UP000051751"/>
    </source>
</evidence>
<dbReference type="PANTHER" id="PTHR42953:SF1">
    <property type="entry name" value="METAL-BINDING PROTEIN HI_0362-RELATED"/>
    <property type="match status" value="1"/>
</dbReference>
<keyword evidence="3" id="KW-0479">Metal-binding</keyword>
<evidence type="ECO:0000256" key="3">
    <source>
        <dbReference type="ARBA" id="ARBA00022723"/>
    </source>
</evidence>
<dbReference type="GO" id="GO:0007155">
    <property type="term" value="P:cell adhesion"/>
    <property type="evidence" value="ECO:0007669"/>
    <property type="project" value="InterPro"/>
</dbReference>
<evidence type="ECO:0000313" key="7">
    <source>
        <dbReference type="EMBL" id="KRN30177.1"/>
    </source>
</evidence>
<sequence length="302" mass="34215">MKKKRIWGGLLVLILLTAVLLQGCQARSTKQTVSANGKIQIVSSLDFYGQVAKQVAGRYGHVTSIINNPAIDPHDYNPTTDNAKAVSKAQVVLYNGLGYDDWMPRLINATNSPKWTLAIGTQLLHKKDGANEHVWYEPTTMIKLTKWLVKTDSKIDPAHKSTFEQNGQAYLQTLKPLQQQIQRLKQHSHHQKVAVSEPVFNYSLSAMGYRISNEHFAKAIENGTDPSPADIAAMQKDIKQHKIAFFVENTQTDDTVIRNMVKLCKQYKVPVVKVTETLPAHMTYQEWMTKQYDQVEKIQNKE</sequence>
<keyword evidence="8" id="KW-1185">Reference proteome</keyword>
<dbReference type="PATRIC" id="fig|81857.3.peg.2047"/>
<evidence type="ECO:0000313" key="8">
    <source>
        <dbReference type="Proteomes" id="UP000051645"/>
    </source>
</evidence>
<dbReference type="InterPro" id="IPR050492">
    <property type="entry name" value="Bact_metal-bind_prot9"/>
</dbReference>
<keyword evidence="4" id="KW-0732">Signal</keyword>
<comment type="caution">
    <text evidence="6">The sequence shown here is derived from an EMBL/GenBank/DDBJ whole genome shotgun (WGS) entry which is preliminary data.</text>
</comment>
<dbReference type="GO" id="GO:0030001">
    <property type="term" value="P:metal ion transport"/>
    <property type="evidence" value="ECO:0007669"/>
    <property type="project" value="InterPro"/>
</dbReference>
<dbReference type="GO" id="GO:0030313">
    <property type="term" value="C:cell envelope"/>
    <property type="evidence" value="ECO:0007669"/>
    <property type="project" value="UniProtKB-SubCell"/>
</dbReference>
<organism evidence="6 9">
    <name type="scientific">Lactobacillus selangorensis</name>
    <dbReference type="NCBI Taxonomy" id="81857"/>
    <lineage>
        <taxon>Bacteria</taxon>
        <taxon>Bacillati</taxon>
        <taxon>Bacillota</taxon>
        <taxon>Bacilli</taxon>
        <taxon>Lactobacillales</taxon>
        <taxon>Lactobacillaceae</taxon>
        <taxon>Lactobacillus</taxon>
    </lineage>
</organism>
<protein>
    <submittedName>
        <fullName evidence="6">ABC transporter substrate-binding protein</fullName>
    </submittedName>
</protein>
<dbReference type="GO" id="GO:0046872">
    <property type="term" value="F:metal ion binding"/>
    <property type="evidence" value="ECO:0007669"/>
    <property type="project" value="UniProtKB-KW"/>
</dbReference>
<dbReference type="InterPro" id="IPR006127">
    <property type="entry name" value="ZnuA-like"/>
</dbReference>
<dbReference type="Proteomes" id="UP000051751">
    <property type="component" value="Unassembled WGS sequence"/>
</dbReference>
<dbReference type="RefSeq" id="WP_057771017.1">
    <property type="nucleotide sequence ID" value="NZ_JQAT01000007.1"/>
</dbReference>
<dbReference type="PANTHER" id="PTHR42953">
    <property type="entry name" value="HIGH-AFFINITY ZINC UPTAKE SYSTEM PROTEIN ZNUA-RELATED"/>
    <property type="match status" value="1"/>
</dbReference>
<reference evidence="8 9" key="1">
    <citation type="journal article" date="2015" name="Genome Announc.">
        <title>Expanding the biotechnology potential of lactobacilli through comparative genomics of 213 strains and associated genera.</title>
        <authorList>
            <person name="Sun Z."/>
            <person name="Harris H.M."/>
            <person name="McCann A."/>
            <person name="Guo C."/>
            <person name="Argimon S."/>
            <person name="Zhang W."/>
            <person name="Yang X."/>
            <person name="Jeffery I.B."/>
            <person name="Cooney J.C."/>
            <person name="Kagawa T.F."/>
            <person name="Liu W."/>
            <person name="Song Y."/>
            <person name="Salvetti E."/>
            <person name="Wrobel A."/>
            <person name="Rasinkangas P."/>
            <person name="Parkhill J."/>
            <person name="Rea M.C."/>
            <person name="O'Sullivan O."/>
            <person name="Ritari J."/>
            <person name="Douillard F.P."/>
            <person name="Paul Ross R."/>
            <person name="Yang R."/>
            <person name="Briner A.E."/>
            <person name="Felis G.E."/>
            <person name="de Vos W.M."/>
            <person name="Barrangou R."/>
            <person name="Klaenhammer T.R."/>
            <person name="Caufield P.W."/>
            <person name="Cui Y."/>
            <person name="Zhang H."/>
            <person name="O'Toole P.W."/>
        </authorList>
    </citation>
    <scope>NUCLEOTIDE SEQUENCE [LARGE SCALE GENOMIC DNA]</scope>
    <source>
        <strain evidence="6 9">ATCC BAA-66</strain>
        <strain evidence="7 8">DSM 13344</strain>
    </source>
</reference>